<proteinExistence type="predicted"/>
<dbReference type="InterPro" id="IPR003347">
    <property type="entry name" value="JmjC_dom"/>
</dbReference>
<keyword evidence="4" id="KW-1185">Reference proteome</keyword>
<sequence>MAEETTRTTISNGTIVKSPATTSATATGDTANGGRATGDPANGASTIRTSKRLNGGAAEAIVIPEGSRLLKELETDLIPDFEATRERRAKAKVESSGRKWDTIIEDVHPNDKKIDVEGAKDTQHDAGKAVSGGGNEVKKRKAASQIVHDSTVPPRPTKATRRGGVSGEKKGKNSTPAGETAGNEGGEGTAPPEDDDPGEGPSNIAQVPHQLPPRNADEKFLRDCIAEYQTANPRKNSTRRTHIDNVLPLLRRVRQPSDDRTQRFANIPPEEDPSRPDCYLLDAGEARRLLESTVEVNAPVLVPNGARDDLFGSMATPVEQVLRIWLLDEKEKSQVTQSGRKDDEDDKGDVSLPQLRAHFLTPSADSRVHPWNLPDINNPRLEQCKPHFVQSLNCNLVRDVLRRSLDPLAHEVCPEICKYAYKDRLGCSKKAHKLTHREHHKLREESDLWLGTMMLADPGAITTSHVDAFGMGTWISCHQGLIGLVWRSHPTDAELRTHISDPTGAKSVLMGTSIYKVLRPGEAVYMPPGTIHTVFRKPSGNPTLAFAGHMLRRSAMAQWLHTFNEQALRRADTWDQNGTAHEHIVPVLVRAARDVLGHEDQADLFGGIENWNRANRLLRTVNQTGRRLQTIAFKDPVISRETSPVTEEFAPTKGKARHEPGAAEGSVEEDQPDKEGRPEDEGEEIIIERVAGEEVTEVAEPAAGSKKAGKRPLRPIASTSTAATKKRGKGAEK</sequence>
<feature type="region of interest" description="Disordered" evidence="1">
    <location>
        <begin position="257"/>
        <end position="277"/>
    </location>
</feature>
<feature type="compositionally biased region" description="Low complexity" evidence="1">
    <location>
        <begin position="20"/>
        <end position="38"/>
    </location>
</feature>
<dbReference type="Proteomes" id="UP001305779">
    <property type="component" value="Unassembled WGS sequence"/>
</dbReference>
<accession>A0ABR0EVG6</accession>
<dbReference type="EMBL" id="JAXOVC010000002">
    <property type="protein sequence ID" value="KAK4505158.1"/>
    <property type="molecule type" value="Genomic_DNA"/>
</dbReference>
<feature type="compositionally biased region" description="Basic and acidic residues" evidence="1">
    <location>
        <begin position="116"/>
        <end position="127"/>
    </location>
</feature>
<protein>
    <recommendedName>
        <fullName evidence="2">JmjC domain-containing protein</fullName>
    </recommendedName>
</protein>
<name>A0ABR0EVG6_ZASCE</name>
<evidence type="ECO:0000259" key="2">
    <source>
        <dbReference type="PROSITE" id="PS51184"/>
    </source>
</evidence>
<dbReference type="SUPFAM" id="SSF51197">
    <property type="entry name" value="Clavaminate synthase-like"/>
    <property type="match status" value="1"/>
</dbReference>
<evidence type="ECO:0000313" key="4">
    <source>
        <dbReference type="Proteomes" id="UP001305779"/>
    </source>
</evidence>
<dbReference type="PROSITE" id="PS51184">
    <property type="entry name" value="JMJC"/>
    <property type="match status" value="1"/>
</dbReference>
<feature type="region of interest" description="Disordered" evidence="1">
    <location>
        <begin position="116"/>
        <end position="214"/>
    </location>
</feature>
<evidence type="ECO:0000313" key="3">
    <source>
        <dbReference type="EMBL" id="KAK4505158.1"/>
    </source>
</evidence>
<evidence type="ECO:0000256" key="1">
    <source>
        <dbReference type="SAM" id="MobiDB-lite"/>
    </source>
</evidence>
<reference evidence="3 4" key="1">
    <citation type="journal article" date="2023" name="G3 (Bethesda)">
        <title>A chromosome-level genome assembly of Zasmidium syzygii isolated from banana leaves.</title>
        <authorList>
            <person name="van Westerhoven A.C."/>
            <person name="Mehrabi R."/>
            <person name="Talebi R."/>
            <person name="Steentjes M.B.F."/>
            <person name="Corcolon B."/>
            <person name="Chong P.A."/>
            <person name="Kema G.H.J."/>
            <person name="Seidl M.F."/>
        </authorList>
    </citation>
    <scope>NUCLEOTIDE SEQUENCE [LARGE SCALE GENOMIC DNA]</scope>
    <source>
        <strain evidence="3 4">P124</strain>
    </source>
</reference>
<organism evidence="3 4">
    <name type="scientific">Zasmidium cellare</name>
    <name type="common">Wine cellar mold</name>
    <name type="synonym">Racodium cellare</name>
    <dbReference type="NCBI Taxonomy" id="395010"/>
    <lineage>
        <taxon>Eukaryota</taxon>
        <taxon>Fungi</taxon>
        <taxon>Dikarya</taxon>
        <taxon>Ascomycota</taxon>
        <taxon>Pezizomycotina</taxon>
        <taxon>Dothideomycetes</taxon>
        <taxon>Dothideomycetidae</taxon>
        <taxon>Mycosphaerellales</taxon>
        <taxon>Mycosphaerellaceae</taxon>
        <taxon>Zasmidium</taxon>
    </lineage>
</organism>
<comment type="caution">
    <text evidence="3">The sequence shown here is derived from an EMBL/GenBank/DDBJ whole genome shotgun (WGS) entry which is preliminary data.</text>
</comment>
<feature type="domain" description="JmjC" evidence="2">
    <location>
        <begin position="423"/>
        <end position="567"/>
    </location>
</feature>
<feature type="region of interest" description="Disordered" evidence="1">
    <location>
        <begin position="639"/>
        <end position="733"/>
    </location>
</feature>
<gene>
    <name evidence="3" type="ORF">PRZ48_003121</name>
</gene>
<feature type="region of interest" description="Disordered" evidence="1">
    <location>
        <begin position="1"/>
        <end position="48"/>
    </location>
</feature>
<feature type="compositionally biased region" description="Basic residues" evidence="1">
    <location>
        <begin position="724"/>
        <end position="733"/>
    </location>
</feature>